<dbReference type="EMBL" id="JADCNL010000005">
    <property type="protein sequence ID" value="KAG0480564.1"/>
    <property type="molecule type" value="Genomic_DNA"/>
</dbReference>
<dbReference type="AlphaFoldDB" id="A0A835UYF5"/>
<dbReference type="OrthoDB" id="1668162at2759"/>
<comment type="caution">
    <text evidence="1">The sequence shown here is derived from an EMBL/GenBank/DDBJ whole genome shotgun (WGS) entry which is preliminary data.</text>
</comment>
<evidence type="ECO:0000313" key="1">
    <source>
        <dbReference type="EMBL" id="KAG0480564.1"/>
    </source>
</evidence>
<keyword evidence="2" id="KW-1185">Reference proteome</keyword>
<accession>A0A835UYF5</accession>
<evidence type="ECO:0000313" key="2">
    <source>
        <dbReference type="Proteomes" id="UP000636800"/>
    </source>
</evidence>
<dbReference type="Proteomes" id="UP000636800">
    <property type="component" value="Chromosome 5"/>
</dbReference>
<name>A0A835UYF5_VANPL</name>
<sequence length="95" mass="11051">MTYNHKGGHYNYDSSRRLLHEPLRLIVASRDVFVEMKSSFPWLHLKVETFIISRCWDLQILGYKAFQLIAFEHVCGSSRTTLDRGLKIGLRVLVA</sequence>
<gene>
    <name evidence="1" type="ORF">HPP92_011422</name>
</gene>
<reference evidence="1 2" key="1">
    <citation type="journal article" date="2020" name="Nat. Food">
        <title>A phased Vanilla planifolia genome enables genetic improvement of flavour and production.</title>
        <authorList>
            <person name="Hasing T."/>
            <person name="Tang H."/>
            <person name="Brym M."/>
            <person name="Khazi F."/>
            <person name="Huang T."/>
            <person name="Chambers A.H."/>
        </authorList>
    </citation>
    <scope>NUCLEOTIDE SEQUENCE [LARGE SCALE GENOMIC DNA]</scope>
    <source>
        <tissue evidence="1">Leaf</tissue>
    </source>
</reference>
<organism evidence="1 2">
    <name type="scientific">Vanilla planifolia</name>
    <name type="common">Vanilla</name>
    <dbReference type="NCBI Taxonomy" id="51239"/>
    <lineage>
        <taxon>Eukaryota</taxon>
        <taxon>Viridiplantae</taxon>
        <taxon>Streptophyta</taxon>
        <taxon>Embryophyta</taxon>
        <taxon>Tracheophyta</taxon>
        <taxon>Spermatophyta</taxon>
        <taxon>Magnoliopsida</taxon>
        <taxon>Liliopsida</taxon>
        <taxon>Asparagales</taxon>
        <taxon>Orchidaceae</taxon>
        <taxon>Vanilloideae</taxon>
        <taxon>Vanilleae</taxon>
        <taxon>Vanilla</taxon>
    </lineage>
</organism>
<proteinExistence type="predicted"/>
<protein>
    <submittedName>
        <fullName evidence="1">Uncharacterized protein</fullName>
    </submittedName>
</protein>